<evidence type="ECO:0000313" key="5">
    <source>
        <dbReference type="EMBL" id="PNY17916.1"/>
    </source>
</evidence>
<dbReference type="EMBL" id="ASHM01001862">
    <property type="protein sequence ID" value="PNY07395.1"/>
    <property type="molecule type" value="Genomic_DNA"/>
</dbReference>
<keyword evidence="2" id="KW-1133">Transmembrane helix</keyword>
<name>A0A2K3PR05_TRIPR</name>
<keyword evidence="2" id="KW-0812">Transmembrane</keyword>
<dbReference type="AlphaFoldDB" id="A0A2K3PR05"/>
<accession>A0A2K3PR05</accession>
<feature type="transmembrane region" description="Helical" evidence="2">
    <location>
        <begin position="6"/>
        <end position="23"/>
    </location>
</feature>
<feature type="region of interest" description="Disordered" evidence="1">
    <location>
        <begin position="48"/>
        <end position="68"/>
    </location>
</feature>
<reference evidence="4 6" key="1">
    <citation type="journal article" date="2014" name="Am. J. Bot.">
        <title>Genome assembly and annotation for red clover (Trifolium pratense; Fabaceae).</title>
        <authorList>
            <person name="Istvanek J."/>
            <person name="Jaros M."/>
            <person name="Krenek A."/>
            <person name="Repkova J."/>
        </authorList>
    </citation>
    <scope>NUCLEOTIDE SEQUENCE [LARGE SCALE GENOMIC DNA]</scope>
    <source>
        <strain evidence="6">cv. Tatra</strain>
        <tissue evidence="4">Young leaves</tissue>
    </source>
</reference>
<sequence length="68" mass="7637">MMKDGVWIWKGLVLELGLGLMMMNMGKWNMGSEWWFAVVQRGGAVDVGGGDGENRSSWKKMKRNSDSV</sequence>
<dbReference type="EMBL" id="ASHM01009596">
    <property type="protein sequence ID" value="PNY17704.1"/>
    <property type="molecule type" value="Genomic_DNA"/>
</dbReference>
<protein>
    <submittedName>
        <fullName evidence="4">Uncharacterized protein</fullName>
    </submittedName>
</protein>
<reference evidence="4 6" key="2">
    <citation type="journal article" date="2017" name="Front. Plant Sci.">
        <title>Gene Classification and Mining of Molecular Markers Useful in Red Clover (Trifolium pratense) Breeding.</title>
        <authorList>
            <person name="Istvanek J."/>
            <person name="Dluhosova J."/>
            <person name="Dluhos P."/>
            <person name="Patkova L."/>
            <person name="Nedelnik J."/>
            <person name="Repkova J."/>
        </authorList>
    </citation>
    <scope>NUCLEOTIDE SEQUENCE [LARGE SCALE GENOMIC DNA]</scope>
    <source>
        <strain evidence="6">cv. Tatra</strain>
        <tissue evidence="4">Young leaves</tissue>
    </source>
</reference>
<evidence type="ECO:0000313" key="6">
    <source>
        <dbReference type="Proteomes" id="UP000236291"/>
    </source>
</evidence>
<evidence type="ECO:0000256" key="2">
    <source>
        <dbReference type="SAM" id="Phobius"/>
    </source>
</evidence>
<evidence type="ECO:0000313" key="4">
    <source>
        <dbReference type="EMBL" id="PNY17704.1"/>
    </source>
</evidence>
<keyword evidence="2" id="KW-0472">Membrane</keyword>
<dbReference type="Proteomes" id="UP000236291">
    <property type="component" value="Unassembled WGS sequence"/>
</dbReference>
<gene>
    <name evidence="3" type="ORF">L195_g003891</name>
    <name evidence="4" type="ORF">L195_g014453</name>
    <name evidence="5" type="ORF">L195_g014672</name>
</gene>
<proteinExistence type="predicted"/>
<dbReference type="EMBL" id="ASHM01009784">
    <property type="protein sequence ID" value="PNY17916.1"/>
    <property type="molecule type" value="Genomic_DNA"/>
</dbReference>
<organism evidence="4 6">
    <name type="scientific">Trifolium pratense</name>
    <name type="common">Red clover</name>
    <dbReference type="NCBI Taxonomy" id="57577"/>
    <lineage>
        <taxon>Eukaryota</taxon>
        <taxon>Viridiplantae</taxon>
        <taxon>Streptophyta</taxon>
        <taxon>Embryophyta</taxon>
        <taxon>Tracheophyta</taxon>
        <taxon>Spermatophyta</taxon>
        <taxon>Magnoliopsida</taxon>
        <taxon>eudicotyledons</taxon>
        <taxon>Gunneridae</taxon>
        <taxon>Pentapetalae</taxon>
        <taxon>rosids</taxon>
        <taxon>fabids</taxon>
        <taxon>Fabales</taxon>
        <taxon>Fabaceae</taxon>
        <taxon>Papilionoideae</taxon>
        <taxon>50 kb inversion clade</taxon>
        <taxon>NPAAA clade</taxon>
        <taxon>Hologalegina</taxon>
        <taxon>IRL clade</taxon>
        <taxon>Trifolieae</taxon>
        <taxon>Trifolium</taxon>
    </lineage>
</organism>
<comment type="caution">
    <text evidence="4">The sequence shown here is derived from an EMBL/GenBank/DDBJ whole genome shotgun (WGS) entry which is preliminary data.</text>
</comment>
<evidence type="ECO:0000313" key="3">
    <source>
        <dbReference type="EMBL" id="PNY07395.1"/>
    </source>
</evidence>
<evidence type="ECO:0000256" key="1">
    <source>
        <dbReference type="SAM" id="MobiDB-lite"/>
    </source>
</evidence>